<organism evidence="2 3">
    <name type="scientific">Mucuna pruriens</name>
    <name type="common">Velvet bean</name>
    <name type="synonym">Dolichos pruriens</name>
    <dbReference type="NCBI Taxonomy" id="157652"/>
    <lineage>
        <taxon>Eukaryota</taxon>
        <taxon>Viridiplantae</taxon>
        <taxon>Streptophyta</taxon>
        <taxon>Embryophyta</taxon>
        <taxon>Tracheophyta</taxon>
        <taxon>Spermatophyta</taxon>
        <taxon>Magnoliopsida</taxon>
        <taxon>eudicotyledons</taxon>
        <taxon>Gunneridae</taxon>
        <taxon>Pentapetalae</taxon>
        <taxon>rosids</taxon>
        <taxon>fabids</taxon>
        <taxon>Fabales</taxon>
        <taxon>Fabaceae</taxon>
        <taxon>Papilionoideae</taxon>
        <taxon>50 kb inversion clade</taxon>
        <taxon>NPAAA clade</taxon>
        <taxon>indigoferoid/millettioid clade</taxon>
        <taxon>Phaseoleae</taxon>
        <taxon>Mucuna</taxon>
    </lineage>
</organism>
<dbReference type="EMBL" id="QJKJ01003990">
    <property type="protein sequence ID" value="RDX96017.1"/>
    <property type="molecule type" value="Genomic_DNA"/>
</dbReference>
<sequence length="277" mass="32297">MKDEMKSMQDNDVEISSNFLKDSKGYIERYKTCLVAKGFTQKEDINYKETFSPLSSKDSFRTIMTLIIHFDLELHQMDVKTAFQNGDIGKTANVVDDCAYHKFSENKYIFLVLYVDDILLASIDIGLYRLILRYRSQGILGFSQENYINKVLDRFNMKDSKPRDTPIAKRDKFSLKQCPNNDLERNEMQNITYASIVESLMYTQICTRPDIAFVVGVLDKYLSDPGMQHWNAVKCVMCYLKRTKEYVLTYRKSEGLEIIRYSNSDFARCQDSKRSTS</sequence>
<gene>
    <name evidence="2" type="ORF">CR513_21373</name>
</gene>
<dbReference type="Proteomes" id="UP000257109">
    <property type="component" value="Unassembled WGS sequence"/>
</dbReference>
<reference evidence="2" key="1">
    <citation type="submission" date="2018-05" db="EMBL/GenBank/DDBJ databases">
        <title>Draft genome of Mucuna pruriens seed.</title>
        <authorList>
            <person name="Nnadi N.E."/>
            <person name="Vos R."/>
            <person name="Hasami M.H."/>
            <person name="Devisetty U.K."/>
            <person name="Aguiy J.C."/>
        </authorList>
    </citation>
    <scope>NUCLEOTIDE SEQUENCE [LARGE SCALE GENOMIC DNA]</scope>
    <source>
        <strain evidence="2">JCA_2017</strain>
    </source>
</reference>
<dbReference type="PANTHER" id="PTHR11439:SF467">
    <property type="entry name" value="INTEGRASE CATALYTIC DOMAIN-CONTAINING PROTEIN"/>
    <property type="match status" value="1"/>
</dbReference>
<evidence type="ECO:0000259" key="1">
    <source>
        <dbReference type="Pfam" id="PF07727"/>
    </source>
</evidence>
<feature type="non-terminal residue" evidence="2">
    <location>
        <position position="1"/>
    </location>
</feature>
<name>A0A371GZP0_MUCPR</name>
<dbReference type="InterPro" id="IPR013103">
    <property type="entry name" value="RVT_2"/>
</dbReference>
<comment type="caution">
    <text evidence="2">The sequence shown here is derived from an EMBL/GenBank/DDBJ whole genome shotgun (WGS) entry which is preliminary data.</text>
</comment>
<accession>A0A371GZP0</accession>
<dbReference type="OrthoDB" id="1645289at2759"/>
<proteinExistence type="predicted"/>
<evidence type="ECO:0000313" key="2">
    <source>
        <dbReference type="EMBL" id="RDX96017.1"/>
    </source>
</evidence>
<dbReference type="AlphaFoldDB" id="A0A371GZP0"/>
<keyword evidence="3" id="KW-1185">Reference proteome</keyword>
<dbReference type="Pfam" id="PF07727">
    <property type="entry name" value="RVT_2"/>
    <property type="match status" value="1"/>
</dbReference>
<evidence type="ECO:0000313" key="3">
    <source>
        <dbReference type="Proteomes" id="UP000257109"/>
    </source>
</evidence>
<protein>
    <recommendedName>
        <fullName evidence="1">Reverse transcriptase Ty1/copia-type domain-containing protein</fullName>
    </recommendedName>
</protein>
<dbReference type="PANTHER" id="PTHR11439">
    <property type="entry name" value="GAG-POL-RELATED RETROTRANSPOSON"/>
    <property type="match status" value="1"/>
</dbReference>
<feature type="domain" description="Reverse transcriptase Ty1/copia-type" evidence="1">
    <location>
        <begin position="26"/>
        <end position="95"/>
    </location>
</feature>